<evidence type="ECO:0000313" key="2">
    <source>
        <dbReference type="Proteomes" id="UP000325103"/>
    </source>
</evidence>
<protein>
    <submittedName>
        <fullName evidence="1">Uncharacterized protein</fullName>
    </submittedName>
</protein>
<sequence length="128" mass="14930">MKFLTAWHQVPVLGCLHRLCENCVDIVSKKLLISAVTFEDTVYVLGFRKEDINNERYDNFKLLSCVGFDTYDTALAVGHFLKEQSTMFNIFLPVDTGRNTIICSEFDEFLKETILDWYLKGYLIERED</sequence>
<dbReference type="RefSeq" id="YP_009846826.1">
    <property type="nucleotide sequence ID" value="NC_048772.1"/>
</dbReference>
<proteinExistence type="predicted"/>
<organism evidence="1 2">
    <name type="scientific">Aeromonas phage 4L372XY</name>
    <dbReference type="NCBI Taxonomy" id="2588520"/>
    <lineage>
        <taxon>Viruses</taxon>
        <taxon>Duplodnaviria</taxon>
        <taxon>Heunggongvirae</taxon>
        <taxon>Uroviricota</taxon>
        <taxon>Caudoviricetes</taxon>
        <taxon>Plateaulakevirus</taxon>
        <taxon>Plateaulakevirus pv4L372XY</taxon>
    </lineage>
</organism>
<evidence type="ECO:0000313" key="1">
    <source>
        <dbReference type="EMBL" id="QEG08742.1"/>
    </source>
</evidence>
<accession>A0A5B9N885</accession>
<reference evidence="1 2" key="1">
    <citation type="submission" date="2019-04" db="EMBL/GenBank/DDBJ databases">
        <title>Nine Novel Phages from a Plateau Lake in Southwest China Provide Insights into Aeromonas Phage Diversity.</title>
        <authorList>
            <person name="Xiao W."/>
            <person name="Bai M."/>
            <person name="Wang Y."/>
            <person name="Cui X."/>
        </authorList>
    </citation>
    <scope>NUCLEOTIDE SEQUENCE [LARGE SCALE GENOMIC DNA]</scope>
</reference>
<dbReference type="GeneID" id="55617198"/>
<dbReference type="EMBL" id="MK813941">
    <property type="protein sequence ID" value="QEG08742.1"/>
    <property type="molecule type" value="Genomic_DNA"/>
</dbReference>
<dbReference type="KEGG" id="vg:55617198"/>
<name>A0A5B9N885_9CAUD</name>
<keyword evidence="2" id="KW-1185">Reference proteome</keyword>
<dbReference type="Proteomes" id="UP000325103">
    <property type="component" value="Segment"/>
</dbReference>
<gene>
    <name evidence="1" type="primary">4L372XY_027</name>
</gene>